<dbReference type="Proteomes" id="UP000034127">
    <property type="component" value="Unassembled WGS sequence"/>
</dbReference>
<evidence type="ECO:0000313" key="2">
    <source>
        <dbReference type="Proteomes" id="UP000034127"/>
    </source>
</evidence>
<dbReference type="AlphaFoldDB" id="A0A0G0BFE2"/>
<dbReference type="InterPro" id="IPR003789">
    <property type="entry name" value="Asn/Gln_tRNA_amidoTrase-B-like"/>
</dbReference>
<dbReference type="InterPro" id="IPR042184">
    <property type="entry name" value="YqeY/Aim41_N"/>
</dbReference>
<dbReference type="Pfam" id="PF09424">
    <property type="entry name" value="YqeY"/>
    <property type="match status" value="1"/>
</dbReference>
<name>A0A0G0BFE2_9BACT</name>
<dbReference type="Gene3D" id="1.10.10.410">
    <property type="match status" value="1"/>
</dbReference>
<dbReference type="SUPFAM" id="SSF89095">
    <property type="entry name" value="GatB/YqeY motif"/>
    <property type="match status" value="1"/>
</dbReference>
<dbReference type="PANTHER" id="PTHR28055:SF1">
    <property type="entry name" value="ALTERED INHERITANCE OF MITOCHONDRIA PROTEIN 41, MITOCHONDRIAL"/>
    <property type="match status" value="1"/>
</dbReference>
<dbReference type="InterPro" id="IPR023168">
    <property type="entry name" value="GatB_Yqey_C_2"/>
</dbReference>
<reference evidence="1 2" key="1">
    <citation type="journal article" date="2015" name="Nature">
        <title>rRNA introns, odd ribosomes, and small enigmatic genomes across a large radiation of phyla.</title>
        <authorList>
            <person name="Brown C.T."/>
            <person name="Hug L.A."/>
            <person name="Thomas B.C."/>
            <person name="Sharon I."/>
            <person name="Castelle C.J."/>
            <person name="Singh A."/>
            <person name="Wilkins M.J."/>
            <person name="Williams K.H."/>
            <person name="Banfield J.F."/>
        </authorList>
    </citation>
    <scope>NUCLEOTIDE SEQUENCE [LARGE SCALE GENOMIC DNA]</scope>
</reference>
<sequence length="151" mass="17103">MLRQKLQDDSIVALKSGDKAKLSVLRFIIAQIKNQEIEKFGPVGGELNDEEVMMVLKKFSKELKESIEAFEKGNRTELVADNKKQLDIVMAYLPKEIDDTELSREIDKIIAENKSVFDENPKKIIGLCMGKLKSKADPARIMKLLAPRLQS</sequence>
<dbReference type="Gene3D" id="1.10.1510.10">
    <property type="entry name" value="Uncharacterised protein YqeY/AIM41 PF09424, N-terminal domain"/>
    <property type="match status" value="1"/>
</dbReference>
<dbReference type="GO" id="GO:0016884">
    <property type="term" value="F:carbon-nitrogen ligase activity, with glutamine as amido-N-donor"/>
    <property type="evidence" value="ECO:0007669"/>
    <property type="project" value="InterPro"/>
</dbReference>
<accession>A0A0G0BFE2</accession>
<comment type="caution">
    <text evidence="1">The sequence shown here is derived from an EMBL/GenBank/DDBJ whole genome shotgun (WGS) entry which is preliminary data.</text>
</comment>
<proteinExistence type="predicted"/>
<protein>
    <submittedName>
        <fullName evidence="1">Uncharacterized protein</fullName>
    </submittedName>
</protein>
<dbReference type="PANTHER" id="PTHR28055">
    <property type="entry name" value="ALTERED INHERITANCE OF MITOCHONDRIA PROTEIN 41, MITOCHONDRIAL"/>
    <property type="match status" value="1"/>
</dbReference>
<organism evidence="1 2">
    <name type="scientific">Candidatus Roizmanbacteria bacterium GW2011_GWC2_35_12</name>
    <dbReference type="NCBI Taxonomy" id="1618485"/>
    <lineage>
        <taxon>Bacteria</taxon>
        <taxon>Candidatus Roizmaniibacteriota</taxon>
    </lineage>
</organism>
<gene>
    <name evidence="1" type="ORF">UR63_C0005G0004</name>
</gene>
<dbReference type="InterPro" id="IPR019004">
    <property type="entry name" value="YqeY/Aim41"/>
</dbReference>
<dbReference type="EMBL" id="LBPX01000005">
    <property type="protein sequence ID" value="KKP68164.1"/>
    <property type="molecule type" value="Genomic_DNA"/>
</dbReference>
<evidence type="ECO:0000313" key="1">
    <source>
        <dbReference type="EMBL" id="KKP68164.1"/>
    </source>
</evidence>